<feature type="transmembrane region" description="Helical" evidence="8">
    <location>
        <begin position="120"/>
        <end position="139"/>
    </location>
</feature>
<protein>
    <recommendedName>
        <fullName evidence="11">Folate-biopterin transporter 2</fullName>
    </recommendedName>
</protein>
<feature type="transmembrane region" description="Helical" evidence="8">
    <location>
        <begin position="275"/>
        <end position="295"/>
    </location>
</feature>
<dbReference type="Proteomes" id="UP000823775">
    <property type="component" value="Unassembled WGS sequence"/>
</dbReference>
<comment type="caution">
    <text evidence="9">The sequence shown here is derived from an EMBL/GenBank/DDBJ whole genome shotgun (WGS) entry which is preliminary data.</text>
</comment>
<dbReference type="Pfam" id="PF03092">
    <property type="entry name" value="BT1"/>
    <property type="match status" value="2"/>
</dbReference>
<dbReference type="PANTHER" id="PTHR31585">
    <property type="entry name" value="FOLATE-BIOPTERIN TRANSPORTER 1, CHLOROPLASTIC"/>
    <property type="match status" value="1"/>
</dbReference>
<keyword evidence="5 8" id="KW-1133">Transmembrane helix</keyword>
<evidence type="ECO:0000256" key="7">
    <source>
        <dbReference type="ARBA" id="ARBA00044504"/>
    </source>
</evidence>
<organism evidence="9 10">
    <name type="scientific">Datura stramonium</name>
    <name type="common">Jimsonweed</name>
    <name type="synonym">Common thornapple</name>
    <dbReference type="NCBI Taxonomy" id="4076"/>
    <lineage>
        <taxon>Eukaryota</taxon>
        <taxon>Viridiplantae</taxon>
        <taxon>Streptophyta</taxon>
        <taxon>Embryophyta</taxon>
        <taxon>Tracheophyta</taxon>
        <taxon>Spermatophyta</taxon>
        <taxon>Magnoliopsida</taxon>
        <taxon>eudicotyledons</taxon>
        <taxon>Gunneridae</taxon>
        <taxon>Pentapetalae</taxon>
        <taxon>asterids</taxon>
        <taxon>lamiids</taxon>
        <taxon>Solanales</taxon>
        <taxon>Solanaceae</taxon>
        <taxon>Solanoideae</taxon>
        <taxon>Datureae</taxon>
        <taxon>Datura</taxon>
    </lineage>
</organism>
<keyword evidence="4 8" id="KW-0812">Transmembrane</keyword>
<gene>
    <name evidence="9" type="ORF">HAX54_023291</name>
</gene>
<feature type="transmembrane region" description="Helical" evidence="8">
    <location>
        <begin position="500"/>
        <end position="522"/>
    </location>
</feature>
<evidence type="ECO:0000256" key="8">
    <source>
        <dbReference type="SAM" id="Phobius"/>
    </source>
</evidence>
<dbReference type="CDD" id="cd17484">
    <property type="entry name" value="MFS_FBT"/>
    <property type="match status" value="1"/>
</dbReference>
<evidence type="ECO:0000256" key="2">
    <source>
        <dbReference type="ARBA" id="ARBA00007015"/>
    </source>
</evidence>
<evidence type="ECO:0000256" key="1">
    <source>
        <dbReference type="ARBA" id="ARBA00004141"/>
    </source>
</evidence>
<keyword evidence="10" id="KW-1185">Reference proteome</keyword>
<sequence>MGEEAKLQIIHSEEEEVQESVHNNGICSSVCAPVNWFKKLAMELHWSFVFSVVIVYGVSQGLGGAFSRISTEYYMKDVQKVQPSESQVYSGITSIPWIVKPLWGLLTDAVPILGYRRRPYFLFAGNICNAISFSLSFNADFRTFLDYLVCHTYGKEKPNFSVNLLGLVNVVLVYPVSILNSREKQQSSVHRLFSLAEKSTMVKAARLHHHVLLILYNTLLDFQANFVQSNLSAFGSAAVAIADVTVDACVAQNSGSHPSLQLICSLCALSSSPALGVYGLLSIPAGLVVLVGVLLKESRTHNFAYQQVNQNLPDAAKAMWSTLKCPEVWRPCLYMYLSFAVSVDIQEGMFYWATDSKGGPQFSKEYIGYISAVASIGSLLGAILYQYGLKDHSFRDLLFWTQLMFGLSGMLDLVLVLRLNLKLGIPDYFFMVMDASVSQMVGRLKWMPLLVLSSKLCPPGIEGTFFALLMSIDNTGLLTSTWGGGLLLHVFKITRTRFHNLWLAILIRNILRITPLLVLFLVPRSDPNSSILPDEVSDSKETTETPATQNENIELVALVHNMDTR</sequence>
<dbReference type="InterPro" id="IPR039309">
    <property type="entry name" value="BT1"/>
</dbReference>
<evidence type="ECO:0008006" key="11">
    <source>
        <dbReference type="Google" id="ProtNLM"/>
    </source>
</evidence>
<name>A0ABS8S4U3_DATST</name>
<dbReference type="PANTHER" id="PTHR31585:SF6">
    <property type="entry name" value="FOLATE-BIOPTERIN TRANSPORTER 2-RELATED"/>
    <property type="match status" value="1"/>
</dbReference>
<comment type="similarity">
    <text evidence="7">Belongs to the major facilitator superfamily. Phosphate:H(+) symporter (TC 2.A.1.9) family.</text>
</comment>
<evidence type="ECO:0000313" key="10">
    <source>
        <dbReference type="Proteomes" id="UP000823775"/>
    </source>
</evidence>
<reference evidence="9 10" key="1">
    <citation type="journal article" date="2021" name="BMC Genomics">
        <title>Datura genome reveals duplications of psychoactive alkaloid biosynthetic genes and high mutation rate following tissue culture.</title>
        <authorList>
            <person name="Rajewski A."/>
            <person name="Carter-House D."/>
            <person name="Stajich J."/>
            <person name="Litt A."/>
        </authorList>
    </citation>
    <scope>NUCLEOTIDE SEQUENCE [LARGE SCALE GENOMIC DNA]</scope>
    <source>
        <strain evidence="9">AR-01</strain>
    </source>
</reference>
<evidence type="ECO:0000256" key="6">
    <source>
        <dbReference type="ARBA" id="ARBA00023136"/>
    </source>
</evidence>
<feature type="transmembrane region" description="Helical" evidence="8">
    <location>
        <begin position="159"/>
        <end position="179"/>
    </location>
</feature>
<evidence type="ECO:0000256" key="5">
    <source>
        <dbReference type="ARBA" id="ARBA00022989"/>
    </source>
</evidence>
<evidence type="ECO:0000256" key="3">
    <source>
        <dbReference type="ARBA" id="ARBA00022448"/>
    </source>
</evidence>
<evidence type="ECO:0000313" key="9">
    <source>
        <dbReference type="EMBL" id="MCD7454024.1"/>
    </source>
</evidence>
<feature type="transmembrane region" description="Helical" evidence="8">
    <location>
        <begin position="397"/>
        <end position="416"/>
    </location>
</feature>
<feature type="transmembrane region" description="Helical" evidence="8">
    <location>
        <begin position="366"/>
        <end position="385"/>
    </location>
</feature>
<keyword evidence="6 8" id="KW-0472">Membrane</keyword>
<dbReference type="InterPro" id="IPR036259">
    <property type="entry name" value="MFS_trans_sf"/>
</dbReference>
<keyword evidence="3" id="KW-0813">Transport</keyword>
<accession>A0ABS8S4U3</accession>
<dbReference type="SUPFAM" id="SSF103473">
    <property type="entry name" value="MFS general substrate transporter"/>
    <property type="match status" value="1"/>
</dbReference>
<evidence type="ECO:0000256" key="4">
    <source>
        <dbReference type="ARBA" id="ARBA00022692"/>
    </source>
</evidence>
<comment type="similarity">
    <text evidence="2">Belongs to the major facilitator superfamily. Folate-biopterin transporter (TC 2.A.71) family.</text>
</comment>
<comment type="subcellular location">
    <subcellularLocation>
        <location evidence="1">Membrane</location>
        <topology evidence="1">Multi-pass membrane protein</topology>
    </subcellularLocation>
</comment>
<feature type="transmembrane region" description="Helical" evidence="8">
    <location>
        <begin position="44"/>
        <end position="66"/>
    </location>
</feature>
<dbReference type="EMBL" id="JACEIK010000283">
    <property type="protein sequence ID" value="MCD7454024.1"/>
    <property type="molecule type" value="Genomic_DNA"/>
</dbReference>
<proteinExistence type="inferred from homology"/>